<dbReference type="RefSeq" id="WP_068894599.1">
    <property type="nucleotide sequence ID" value="NZ_BDCX01000002.1"/>
</dbReference>
<evidence type="ECO:0000313" key="3">
    <source>
        <dbReference type="EMBL" id="GAT65213.1"/>
    </source>
</evidence>
<evidence type="ECO:0000313" key="4">
    <source>
        <dbReference type="Proteomes" id="UP000077701"/>
    </source>
</evidence>
<dbReference type="PANTHER" id="PTHR35273">
    <property type="entry name" value="ALPHA-1,4 POLYGALACTOSAMINIDASE, PUTATIVE (AFU_ORTHOLOGUE AFUA_3G07890)-RELATED"/>
    <property type="match status" value="1"/>
</dbReference>
<feature type="signal peptide" evidence="1">
    <location>
        <begin position="1"/>
        <end position="39"/>
    </location>
</feature>
<name>A0A161M825_9ACTN</name>
<proteinExistence type="predicted"/>
<accession>A0A161M825</accession>
<dbReference type="STRING" id="161355.PS9374_00845"/>
<reference evidence="4" key="2">
    <citation type="submission" date="2016-04" db="EMBL/GenBank/DDBJ databases">
        <title>Planomonospora sphaerica JCM9374 whole genome shotgun sequence.</title>
        <authorList>
            <person name="Suzuki T."/>
            <person name="Dohra H."/>
            <person name="Kodani S."/>
        </authorList>
    </citation>
    <scope>NUCLEOTIDE SEQUENCE [LARGE SCALE GENOMIC DNA]</scope>
    <source>
        <strain evidence="4">JCM 9374</strain>
    </source>
</reference>
<feature type="domain" description="Glycoside-hydrolase family GH114 TIM-barrel" evidence="2">
    <location>
        <begin position="55"/>
        <end position="269"/>
    </location>
</feature>
<gene>
    <name evidence="3" type="ORF">PS9374_00845</name>
</gene>
<feature type="chain" id="PRO_5007824380" evidence="1">
    <location>
        <begin position="40"/>
        <end position="282"/>
    </location>
</feature>
<evidence type="ECO:0000256" key="1">
    <source>
        <dbReference type="SAM" id="SignalP"/>
    </source>
</evidence>
<dbReference type="PANTHER" id="PTHR35273:SF2">
    <property type="entry name" value="ALPHA-GALACTOSIDASE"/>
    <property type="match status" value="1"/>
</dbReference>
<dbReference type="EMBL" id="BDCX01000002">
    <property type="protein sequence ID" value="GAT65213.1"/>
    <property type="molecule type" value="Genomic_DNA"/>
</dbReference>
<dbReference type="Proteomes" id="UP000077701">
    <property type="component" value="Unassembled WGS sequence"/>
</dbReference>
<organism evidence="3 4">
    <name type="scientific">Planomonospora sphaerica</name>
    <dbReference type="NCBI Taxonomy" id="161355"/>
    <lineage>
        <taxon>Bacteria</taxon>
        <taxon>Bacillati</taxon>
        <taxon>Actinomycetota</taxon>
        <taxon>Actinomycetes</taxon>
        <taxon>Streptosporangiales</taxon>
        <taxon>Streptosporangiaceae</taxon>
        <taxon>Planomonospora</taxon>
    </lineage>
</organism>
<dbReference type="InterPro" id="IPR017853">
    <property type="entry name" value="GH"/>
</dbReference>
<dbReference type="Gene3D" id="3.20.20.70">
    <property type="entry name" value="Aldolase class I"/>
    <property type="match status" value="1"/>
</dbReference>
<evidence type="ECO:0000259" key="2">
    <source>
        <dbReference type="Pfam" id="PF03537"/>
    </source>
</evidence>
<protein>
    <submittedName>
        <fullName evidence="3">Secreted protein</fullName>
    </submittedName>
</protein>
<sequence length="282" mass="30019">MPFPRATTRPTHRLRRSSALLAATAALLGAVLSTGTAGAAAAPAPVLPPANAKADYQLGGGYTPPAGTRIVSRDRTEAPAAGLYNICYVNGFQTQPDETAWWKRTHDDLLLKDAGGAHVEDEEWGELLLDVRTPAKRAALAGIVGGWIAGCADKGYDAVEIDNLDTFSRSGGLVKQEHALAFAGLLIEAAHAEGLAIAQKNSAEIAGAGRKAGFDFAVAEECGRYDECGTYVGEYGSNVIVVEYRRADFTKTCKRFGSRLSVMLRDVPLRKAGQRNYVYDAC</sequence>
<keyword evidence="1" id="KW-0732">Signal</keyword>
<dbReference type="InterPro" id="IPR013785">
    <property type="entry name" value="Aldolase_TIM"/>
</dbReference>
<dbReference type="SUPFAM" id="SSF51445">
    <property type="entry name" value="(Trans)glycosidases"/>
    <property type="match status" value="1"/>
</dbReference>
<keyword evidence="4" id="KW-1185">Reference proteome</keyword>
<reference evidence="3 4" key="1">
    <citation type="journal article" date="2016" name="Genome Announc.">
        <title>Draft Genome Sequence of Planomonospora sphaerica JCM9374, a Rare Actinomycete.</title>
        <authorList>
            <person name="Dohra H."/>
            <person name="Suzuki T."/>
            <person name="Inoue Y."/>
            <person name="Kodani S."/>
        </authorList>
    </citation>
    <scope>NUCLEOTIDE SEQUENCE [LARGE SCALE GENOMIC DNA]</scope>
    <source>
        <strain evidence="3 4">JCM 9374</strain>
    </source>
</reference>
<dbReference type="AlphaFoldDB" id="A0A161M825"/>
<dbReference type="InterPro" id="IPR004352">
    <property type="entry name" value="GH114_TIM-barrel"/>
</dbReference>
<dbReference type="Pfam" id="PF03537">
    <property type="entry name" value="Glyco_hydro_114"/>
    <property type="match status" value="1"/>
</dbReference>
<comment type="caution">
    <text evidence="3">The sequence shown here is derived from an EMBL/GenBank/DDBJ whole genome shotgun (WGS) entry which is preliminary data.</text>
</comment>